<dbReference type="Proteomes" id="UP000186744">
    <property type="component" value="Unassembled WGS sequence"/>
</dbReference>
<proteinExistence type="inferred from homology"/>
<dbReference type="Gene3D" id="3.40.50.720">
    <property type="entry name" value="NAD(P)-binding Rossmann-like Domain"/>
    <property type="match status" value="1"/>
</dbReference>
<dbReference type="SUPFAM" id="SSF51735">
    <property type="entry name" value="NAD(P)-binding Rossmann-fold domains"/>
    <property type="match status" value="1"/>
</dbReference>
<evidence type="ECO:0000313" key="5">
    <source>
        <dbReference type="Proteomes" id="UP000186744"/>
    </source>
</evidence>
<dbReference type="PRINTS" id="PR00081">
    <property type="entry name" value="GDHRDH"/>
</dbReference>
<dbReference type="Pfam" id="PF00106">
    <property type="entry name" value="adh_short"/>
    <property type="match status" value="1"/>
</dbReference>
<comment type="similarity">
    <text evidence="1">Belongs to the short-chain dehydrogenases/reductases (SDR) family.</text>
</comment>
<organism evidence="4 5">
    <name type="scientific">Chryseobacterium ureilyticum</name>
    <dbReference type="NCBI Taxonomy" id="373668"/>
    <lineage>
        <taxon>Bacteria</taxon>
        <taxon>Pseudomonadati</taxon>
        <taxon>Bacteroidota</taxon>
        <taxon>Flavobacteriia</taxon>
        <taxon>Flavobacteriales</taxon>
        <taxon>Weeksellaceae</taxon>
        <taxon>Chryseobacterium group</taxon>
        <taxon>Chryseobacterium</taxon>
    </lineage>
</organism>
<keyword evidence="5" id="KW-1185">Reference proteome</keyword>
<dbReference type="GO" id="GO:0016491">
    <property type="term" value="F:oxidoreductase activity"/>
    <property type="evidence" value="ECO:0007669"/>
    <property type="project" value="UniProtKB-KW"/>
</dbReference>
<dbReference type="STRING" id="373668.SAMN05421786_102605"/>
<evidence type="ECO:0000256" key="3">
    <source>
        <dbReference type="ARBA" id="ARBA00023002"/>
    </source>
</evidence>
<evidence type="ECO:0000256" key="1">
    <source>
        <dbReference type="ARBA" id="ARBA00006484"/>
    </source>
</evidence>
<dbReference type="PANTHER" id="PTHR43391">
    <property type="entry name" value="RETINOL DEHYDROGENASE-RELATED"/>
    <property type="match status" value="1"/>
</dbReference>
<evidence type="ECO:0000313" key="4">
    <source>
        <dbReference type="EMBL" id="SIS85693.1"/>
    </source>
</evidence>
<keyword evidence="2" id="KW-0521">NADP</keyword>
<dbReference type="InterPro" id="IPR036291">
    <property type="entry name" value="NAD(P)-bd_dom_sf"/>
</dbReference>
<dbReference type="PANTHER" id="PTHR43391:SF14">
    <property type="entry name" value="DEHYDROGENASE_REDUCTASE SDR FAMILY PROTEIN 7-LIKE"/>
    <property type="match status" value="1"/>
</dbReference>
<sequence length="260" mass="29032">MKTLAILVFSKNYLCDMNQNTAKTVLILGANSDVAKQCIKQYIEKGFSVIAASRNTQSLEDFMNTNNLDRSRVQVLYFDAANFDSHQKFYEELSVKPHIAVYAAGFLVDNHQALRDFKGAKQMMEVNYMGGVSILSIIAMDESNKSLERIIGLSSLSGVRGRKSNFVYGSTKAAFTQYLAGLRQELASRKITVNALVIGYIRTKINAGLELNESLIMEPDYVAKFIVNAGNSFTIVPNLKWKIIYHILRLLPESLAAKLP</sequence>
<name>A0A1N7MHY3_9FLAO</name>
<dbReference type="AlphaFoldDB" id="A0A1N7MHY3"/>
<evidence type="ECO:0000256" key="2">
    <source>
        <dbReference type="ARBA" id="ARBA00022857"/>
    </source>
</evidence>
<protein>
    <submittedName>
        <fullName evidence="4">Short-chain dehydrogenase</fullName>
    </submittedName>
</protein>
<gene>
    <name evidence="4" type="ORF">SAMN05421786_102605</name>
</gene>
<accession>A0A1N7MHY3</accession>
<keyword evidence="3" id="KW-0560">Oxidoreductase</keyword>
<reference evidence="5" key="1">
    <citation type="submission" date="2017-01" db="EMBL/GenBank/DDBJ databases">
        <authorList>
            <person name="Varghese N."/>
            <person name="Submissions S."/>
        </authorList>
    </citation>
    <scope>NUCLEOTIDE SEQUENCE [LARGE SCALE GENOMIC DNA]</scope>
    <source>
        <strain evidence="5">DSM 18017</strain>
    </source>
</reference>
<dbReference type="EMBL" id="FTOL01000002">
    <property type="protein sequence ID" value="SIS85693.1"/>
    <property type="molecule type" value="Genomic_DNA"/>
</dbReference>
<dbReference type="InterPro" id="IPR002347">
    <property type="entry name" value="SDR_fam"/>
</dbReference>